<dbReference type="PANTHER" id="PTHR11091">
    <property type="entry name" value="OXIDOREDUCTASE-RELATED"/>
    <property type="match status" value="1"/>
</dbReference>
<dbReference type="EMBL" id="CYHE01000008">
    <property type="protein sequence ID" value="CUA97880.1"/>
    <property type="molecule type" value="Genomic_DNA"/>
</dbReference>
<evidence type="ECO:0000256" key="2">
    <source>
        <dbReference type="ARBA" id="ARBA00023002"/>
    </source>
</evidence>
<protein>
    <submittedName>
        <fullName evidence="3">Malate/lactate/ureidoglycolate dehydrogenase, LDH2 family</fullName>
    </submittedName>
</protein>
<evidence type="ECO:0000256" key="1">
    <source>
        <dbReference type="ARBA" id="ARBA00006056"/>
    </source>
</evidence>
<dbReference type="Gene3D" id="3.30.1370.60">
    <property type="entry name" value="Hypothetical oxidoreductase yiak, domain 2"/>
    <property type="match status" value="1"/>
</dbReference>
<sequence length="338" mass="34443">MSATETLTLAEAHDLAVAALVASNTAPDVAESVAQALVAAEADGQSGHGLSRVPSYAGQARSGKVNGHAVPKLEDVTPALFRVDACDGFAYPAFDMAIQHLPGRAHKLGIAMAAVRRSHHFGQAGAHCEKLAEHGLAAFVYGNAPKSIAPWGGRTPLFGTNPIAFAAPAGKGRAPLIIDLAVSRVAKGKIMAAEKAGKSIPEGWALDADGNPTTDASAAMAGTMIPIGEAKGAALAMMVEVMSAAMVGASLAFEAPSLFTSEGPVLNLGQTIIAIDPELVSGGLFGERMDTLLDTVAAEDGARLPGSRRLAARQKAIAEGLAIPVPILDEIRQIIAAA</sequence>
<dbReference type="RefSeq" id="WP_055456154.1">
    <property type="nucleotide sequence ID" value="NZ_CYHE01000008.1"/>
</dbReference>
<accession>A0A0K6I423</accession>
<proteinExistence type="inferred from homology"/>
<evidence type="ECO:0000313" key="3">
    <source>
        <dbReference type="EMBL" id="CUA97880.1"/>
    </source>
</evidence>
<organism evidence="3 4">
    <name type="scientific">Pannonibacter indicus</name>
    <dbReference type="NCBI Taxonomy" id="466044"/>
    <lineage>
        <taxon>Bacteria</taxon>
        <taxon>Pseudomonadati</taxon>
        <taxon>Pseudomonadota</taxon>
        <taxon>Alphaproteobacteria</taxon>
        <taxon>Hyphomicrobiales</taxon>
        <taxon>Stappiaceae</taxon>
        <taxon>Pannonibacter</taxon>
    </lineage>
</organism>
<dbReference type="AlphaFoldDB" id="A0A0K6I423"/>
<dbReference type="Pfam" id="PF02615">
    <property type="entry name" value="Ldh_2"/>
    <property type="match status" value="1"/>
</dbReference>
<gene>
    <name evidence="3" type="ORF">Ga0061067_108124</name>
</gene>
<dbReference type="SUPFAM" id="SSF89733">
    <property type="entry name" value="L-sulfolactate dehydrogenase-like"/>
    <property type="match status" value="1"/>
</dbReference>
<reference evidence="4" key="1">
    <citation type="submission" date="2015-08" db="EMBL/GenBank/DDBJ databases">
        <authorList>
            <person name="Varghese N."/>
        </authorList>
    </citation>
    <scope>NUCLEOTIDE SEQUENCE [LARGE SCALE GENOMIC DNA]</scope>
    <source>
        <strain evidence="4">DSM 23407</strain>
    </source>
</reference>
<dbReference type="OrthoDB" id="9811519at2"/>
<dbReference type="InterPro" id="IPR043143">
    <property type="entry name" value="Mal/L-sulf/L-lact_DH-like_NADP"/>
</dbReference>
<dbReference type="Proteomes" id="UP000183900">
    <property type="component" value="Unassembled WGS sequence"/>
</dbReference>
<evidence type="ECO:0000313" key="4">
    <source>
        <dbReference type="Proteomes" id="UP000183900"/>
    </source>
</evidence>
<dbReference type="GO" id="GO:0016491">
    <property type="term" value="F:oxidoreductase activity"/>
    <property type="evidence" value="ECO:0007669"/>
    <property type="project" value="UniProtKB-KW"/>
</dbReference>
<dbReference type="InterPro" id="IPR043144">
    <property type="entry name" value="Mal/L-sulf/L-lact_DH-like_ah"/>
</dbReference>
<dbReference type="PANTHER" id="PTHR11091:SF0">
    <property type="entry name" value="MALATE DEHYDROGENASE"/>
    <property type="match status" value="1"/>
</dbReference>
<comment type="similarity">
    <text evidence="1">Belongs to the LDH2/MDH2 oxidoreductase family.</text>
</comment>
<dbReference type="Gene3D" id="1.10.1530.10">
    <property type="match status" value="1"/>
</dbReference>
<keyword evidence="2" id="KW-0560">Oxidoreductase</keyword>
<dbReference type="InterPro" id="IPR036111">
    <property type="entry name" value="Mal/L-sulfo/L-lacto_DH-like_sf"/>
</dbReference>
<dbReference type="InterPro" id="IPR003767">
    <property type="entry name" value="Malate/L-lactate_DH-like"/>
</dbReference>
<keyword evidence="4" id="KW-1185">Reference proteome</keyword>
<name>A0A0K6I423_9HYPH</name>